<dbReference type="FunCoup" id="D8ID35">
    <property type="interactions" value="24"/>
</dbReference>
<dbReference type="Gene3D" id="1.20.120.450">
    <property type="entry name" value="dinb family like domain"/>
    <property type="match status" value="1"/>
</dbReference>
<dbReference type="AlphaFoldDB" id="D8ID35"/>
<evidence type="ECO:0000256" key="3">
    <source>
        <dbReference type="PIRSR" id="PIRSR607837-1"/>
    </source>
</evidence>
<dbReference type="STRING" id="759914.BP951000_1068"/>
<dbReference type="RefSeq" id="WP_013244011.1">
    <property type="nucleotide sequence ID" value="NC_014330.1"/>
</dbReference>
<reference evidence="5 6" key="1">
    <citation type="journal article" date="2010" name="PLoS ONE">
        <title>The complete genome sequence of the pathogenic intestinal spirochete Brachyspira pilosicoli and comparison with other Brachyspira genomes.</title>
        <authorList>
            <person name="Wanchanthuek P."/>
            <person name="Bellgard M.I."/>
            <person name="La T."/>
            <person name="Ryan K."/>
            <person name="Moolhuijzen P."/>
            <person name="Chapman B."/>
            <person name="Black M."/>
            <person name="Schibeci D."/>
            <person name="Hunter A."/>
            <person name="Barrero R."/>
            <person name="Phillips N.D."/>
            <person name="Hampson D.J."/>
        </authorList>
    </citation>
    <scope>NUCLEOTIDE SEQUENCE [LARGE SCALE GENOMIC DNA]</scope>
    <source>
        <strain evidence="6">ATCC BAA-1826 / 95/1000</strain>
    </source>
</reference>
<evidence type="ECO:0000256" key="1">
    <source>
        <dbReference type="ARBA" id="ARBA00008635"/>
    </source>
</evidence>
<gene>
    <name evidence="5" type="ordered locus">BP951000_1068</name>
</gene>
<keyword evidence="2 3" id="KW-0479">Metal-binding</keyword>
<keyword evidence="4" id="KW-0175">Coiled coil</keyword>
<proteinExistence type="inferred from homology"/>
<dbReference type="InterPro" id="IPR007837">
    <property type="entry name" value="DinB"/>
</dbReference>
<feature type="binding site" evidence="3">
    <location>
        <position position="156"/>
    </location>
    <ligand>
        <name>a divalent metal cation</name>
        <dbReference type="ChEBI" id="CHEBI:60240"/>
    </ligand>
</feature>
<comment type="similarity">
    <text evidence="1">Belongs to the DinB family.</text>
</comment>
<keyword evidence="6" id="KW-1185">Reference proteome</keyword>
<dbReference type="PANTHER" id="PTHR37302">
    <property type="entry name" value="SLR1116 PROTEIN"/>
    <property type="match status" value="1"/>
</dbReference>
<dbReference type="GO" id="GO:0046872">
    <property type="term" value="F:metal ion binding"/>
    <property type="evidence" value="ECO:0007669"/>
    <property type="project" value="UniProtKB-KW"/>
</dbReference>
<dbReference type="KEGG" id="bpo:BP951000_1068"/>
<dbReference type="Proteomes" id="UP000000332">
    <property type="component" value="Chromosome"/>
</dbReference>
<protein>
    <submittedName>
        <fullName evidence="5">DinB-family protein</fullName>
    </submittedName>
</protein>
<dbReference type="HOGENOM" id="CLU_1003519_0_0_12"/>
<feature type="binding site" evidence="3">
    <location>
        <position position="255"/>
    </location>
    <ligand>
        <name>a divalent metal cation</name>
        <dbReference type="ChEBI" id="CHEBI:60240"/>
    </ligand>
</feature>
<dbReference type="EMBL" id="CP002025">
    <property type="protein sequence ID" value="ADK31058.1"/>
    <property type="molecule type" value="Genomic_DNA"/>
</dbReference>
<evidence type="ECO:0000313" key="5">
    <source>
        <dbReference type="EMBL" id="ADK31058.1"/>
    </source>
</evidence>
<sequence length="279" mass="33019">MIDHKINLLEKKINSELNRLNKKSEEIDILKSSIISNLNKNLKELKSKKLKQLREEKKLIYDNLLELRNDFSEIKKEYKKTKKNNQKKSDKDKSEISENIIKTITSQRVLTLMAEYNRKANRMLISIFRDIQKINESDLYKETGSYFNSLINSFTHIIKTDIYFFSILRKYSSKKIIANEEILTYLNDNFLFNKPIDANLDTLFDTRKKLDDIIIDVINSIDDYNVIIKIDFADDTIKKPIYHIIMHELNHNTHHRGEISAMLDMMGYVNDYSNLITII</sequence>
<evidence type="ECO:0000256" key="4">
    <source>
        <dbReference type="SAM" id="Coils"/>
    </source>
</evidence>
<feature type="coiled-coil region" evidence="4">
    <location>
        <begin position="6"/>
        <end position="84"/>
    </location>
</feature>
<dbReference type="Pfam" id="PF05163">
    <property type="entry name" value="DinB"/>
    <property type="match status" value="1"/>
</dbReference>
<feature type="binding site" evidence="3">
    <location>
        <position position="251"/>
    </location>
    <ligand>
        <name>a divalent metal cation</name>
        <dbReference type="ChEBI" id="CHEBI:60240"/>
    </ligand>
</feature>
<dbReference type="SUPFAM" id="SSF109854">
    <property type="entry name" value="DinB/YfiT-like putative metalloenzymes"/>
    <property type="match status" value="1"/>
</dbReference>
<dbReference type="PANTHER" id="PTHR37302:SF3">
    <property type="entry name" value="DAMAGE-INDUCIBLE PROTEIN DINB"/>
    <property type="match status" value="1"/>
</dbReference>
<dbReference type="eggNOG" id="COG2318">
    <property type="taxonomic scope" value="Bacteria"/>
</dbReference>
<evidence type="ECO:0000256" key="2">
    <source>
        <dbReference type="ARBA" id="ARBA00022723"/>
    </source>
</evidence>
<organism evidence="5 6">
    <name type="scientific">Brachyspira pilosicoli (strain ATCC BAA-1826 / 95/1000)</name>
    <dbReference type="NCBI Taxonomy" id="759914"/>
    <lineage>
        <taxon>Bacteria</taxon>
        <taxon>Pseudomonadati</taxon>
        <taxon>Spirochaetota</taxon>
        <taxon>Spirochaetia</taxon>
        <taxon>Brachyspirales</taxon>
        <taxon>Brachyspiraceae</taxon>
        <taxon>Brachyspira</taxon>
    </lineage>
</organism>
<dbReference type="InterPro" id="IPR034660">
    <property type="entry name" value="DinB/YfiT-like"/>
</dbReference>
<dbReference type="GeneID" id="56439633"/>
<accession>D8ID35</accession>
<name>D8ID35_BRAP9</name>
<evidence type="ECO:0000313" key="6">
    <source>
        <dbReference type="Proteomes" id="UP000000332"/>
    </source>
</evidence>
<dbReference type="InParanoid" id="D8ID35"/>